<evidence type="ECO:0000313" key="4">
    <source>
        <dbReference type="Proteomes" id="UP001162001"/>
    </source>
</evidence>
<dbReference type="InterPro" id="IPR036770">
    <property type="entry name" value="Ankyrin_rpt-contain_sf"/>
</dbReference>
<organism evidence="3 4">
    <name type="scientific">Fadolivirus FV1/VV64</name>
    <dbReference type="NCBI Taxonomy" id="3070911"/>
    <lineage>
        <taxon>Viruses</taxon>
        <taxon>Varidnaviria</taxon>
        <taxon>Bamfordvirae</taxon>
        <taxon>Nucleocytoviricota</taxon>
        <taxon>Megaviricetes</taxon>
        <taxon>Imitervirales</taxon>
        <taxon>Mimiviridae</taxon>
        <taxon>Klosneuvirinae</taxon>
        <taxon>Fadolivirus</taxon>
        <taxon>Fadolivirus algeromassiliense</taxon>
    </lineage>
</organism>
<keyword evidence="1" id="KW-0479">Metal-binding</keyword>
<protein>
    <submittedName>
        <fullName evidence="3">Ankyrin repeat domain-containing protein with RINg finger domain</fullName>
    </submittedName>
</protein>
<dbReference type="EMBL" id="MT418680">
    <property type="protein sequence ID" value="QKF93674.1"/>
    <property type="molecule type" value="Genomic_DNA"/>
</dbReference>
<evidence type="ECO:0000313" key="3">
    <source>
        <dbReference type="EMBL" id="QKF93674.1"/>
    </source>
</evidence>
<dbReference type="PROSITE" id="PS50089">
    <property type="entry name" value="ZF_RING_2"/>
    <property type="match status" value="1"/>
</dbReference>
<dbReference type="SUPFAM" id="SSF48403">
    <property type="entry name" value="Ankyrin repeat"/>
    <property type="match status" value="1"/>
</dbReference>
<keyword evidence="1" id="KW-0862">Zinc</keyword>
<proteinExistence type="predicted"/>
<dbReference type="Gene3D" id="1.25.40.20">
    <property type="entry name" value="Ankyrin repeat-containing domain"/>
    <property type="match status" value="4"/>
</dbReference>
<reference evidence="3 4" key="1">
    <citation type="submission" date="2020-04" db="EMBL/GenBank/DDBJ databases">
        <title>Advantages and limits of metagenomic assembly and binning of a giant virus.</title>
        <authorList>
            <person name="Schulz F."/>
            <person name="Andreani J."/>
            <person name="Francis R."/>
            <person name="Boudjemaa H."/>
            <person name="Bou Khalil J.Y."/>
            <person name="Lee J."/>
            <person name="La Scola B."/>
            <person name="Woyke T."/>
        </authorList>
    </citation>
    <scope>NUCLEOTIDE SEQUENCE [LARGE SCALE GENOMIC DNA]</scope>
    <source>
        <strain evidence="3 4">FV1/VV64</strain>
    </source>
</reference>
<dbReference type="SMART" id="SM00248">
    <property type="entry name" value="ANK"/>
    <property type="match status" value="9"/>
</dbReference>
<sequence length="1648" mass="193589">MTTRELIDYKYKKTIQNIQEFNPYVPSMSDFISFTVPKITMTTNNPYLNNCDQINHDLWITDNDFIEKGNLEDDDILIQTQIMSLFEEILYIINEQVISPEDLDDNFKKYLKTASDAVQVIMNNMFDNKWNFSPMEKFAWIYLILACRYEQRALKYLLNSPYYMDKLFVQKDKYGYSPLYHILLNGDIDLACLNGILTKDNINSIYFNEFPLIDYIIMNTKAMKYILNNINGILDYDYTTYYHPFVIACIYNQEIANYMLDKNLIDKNIISKVDSRGINCLMFSLAFSPEIFNRLFDSFLCDQELIDYHHDIYGNILLLSFKLQPSLTEHILNSKYVSKELLNGTLKYKYDIKTNILLESVDNIILFNKVISNPLFSVEIFDNLNNDIPVLHIIAQKNIDAFKSLVIRGFVSKENIIKNTIYDSFLFYGVFHNTAVLNILFDTNNWYDEYLSNTYKETNKNMIMLLLENHDDNSKLFIKKLYDNELITNDILVNTDIEGYNTFWYICNYYPTLAEEIIKTDEKISEYVTIYNFRYFCYHLSFMNLYLLELLISLKTITILHINICDEYKNNIFMEACVYSDKLVEKFFDNVLYDKNTLTQLNVNNDNVMTLLLKYASQPYTITQKIIEQLVQSEYMTSEMLNNKNNMGEFPFLLACQLNHTCVKLILESKYFDNTNFLNNTFNGTSCFAFACKSKDIDLIKTICEHQLFNSEMFTSYDQLNIPYIYHGLINNDNIAMYLLNHKYCTIELLKDTYKFLITKENYILHALPYILQSPLCNSELLGMMNTEGNNCLVIAIKKNNIELIKMILECKHFTRNIFLQTNYNGDICFISTLNPKIYDILLNCDQFDQSIFLIKNKYETNLINKLVATNEYECLAKILISKKYPINALKCNTEYEKCVISKLFLLPDPLVDLILDNKNITSDDLCTQDYFGNTCLHNYATNLYNEFTTITELMLPEVLNEKFGDVLSRINKYLNMELASEKLLSIVNNDGLTFLQINPYLLGIALDSKYCTIKLLKNVNNEGTNIFVDIYMHYKPYLKMLLNHRLFDSTFFYENIPGKQNMNMISYICINTIDDSIDDIFNSQYCTDEVINYINESNYTPIMYTILTSNLFLLEKLLNSKFDLTPSFIHVNNDYRNVLMLSSLINIEIFRAIINCKYITKDMFLVCDKYKHNVVIYSLNRDLEIIKEIVESKYWDESLMYYKDIDSDFVMLYPYNNPNIVRYLVSSKRCDKKMLLMKNNIGKNCSHYYAKNNADSFNELLNSELCMDELMLDQDNFGDTCLHIACQYNSQSVIWLLSSKFMNEELIFMQNCSGLNSIMVALKYNPQIALKLYLKFIDNDNLLRQQDYEGNNLLFYAIRYNIRLVRHILKSPLCNKDYLSIRNSENMTCYMYASKYNGEALKYLMKHPDTSNNMLYYGHLDYGSCLTIGAKYQPLAIKYILNWKNLDWKVINSMENKSNFMNIACTYNAESVKYALESDCDLTDLMECRGNEFPFLCACRYQPEAVNYILESKYATPKLIFEKINNRTCIDEAYDLQPKSLFYILKSKYANNTILQVEDERGYKLSSRIRKVFPNIETINDISSINLTQYTNEIASDNDKKCDICYNFKQVVILLPCYHMCCVGCAFKLNKCHQCRTIIEDRKVLFN</sequence>
<evidence type="ECO:0000256" key="1">
    <source>
        <dbReference type="PROSITE-ProRule" id="PRU00175"/>
    </source>
</evidence>
<dbReference type="Pfam" id="PF13920">
    <property type="entry name" value="zf-C3HC4_3"/>
    <property type="match status" value="1"/>
</dbReference>
<dbReference type="GO" id="GO:0008270">
    <property type="term" value="F:zinc ion binding"/>
    <property type="evidence" value="ECO:0007669"/>
    <property type="project" value="UniProtKB-KW"/>
</dbReference>
<accession>A0A7D3UV48</accession>
<dbReference type="SUPFAM" id="SSF57850">
    <property type="entry name" value="RING/U-box"/>
    <property type="match status" value="1"/>
</dbReference>
<gene>
    <name evidence="3" type="ORF">Fadolivirus_1_216</name>
</gene>
<dbReference type="InterPro" id="IPR013083">
    <property type="entry name" value="Znf_RING/FYVE/PHD"/>
</dbReference>
<evidence type="ECO:0000259" key="2">
    <source>
        <dbReference type="PROSITE" id="PS50089"/>
    </source>
</evidence>
<dbReference type="InterPro" id="IPR002110">
    <property type="entry name" value="Ankyrin_rpt"/>
</dbReference>
<dbReference type="Pfam" id="PF12796">
    <property type="entry name" value="Ank_2"/>
    <property type="match status" value="1"/>
</dbReference>
<keyword evidence="1" id="KW-0863">Zinc-finger</keyword>
<name>A0A7D3UV48_9VIRU</name>
<dbReference type="Gene3D" id="3.30.40.10">
    <property type="entry name" value="Zinc/RING finger domain, C3HC4 (zinc finger)"/>
    <property type="match status" value="1"/>
</dbReference>
<dbReference type="PANTHER" id="PTHR24121:SF23">
    <property type="entry name" value="NO MECHANORECEPTOR POTENTIAL C, ISOFORM H"/>
    <property type="match status" value="1"/>
</dbReference>
<keyword evidence="4" id="KW-1185">Reference proteome</keyword>
<feature type="domain" description="RING-type" evidence="2">
    <location>
        <begin position="1603"/>
        <end position="1637"/>
    </location>
</feature>
<dbReference type="PANTHER" id="PTHR24121">
    <property type="entry name" value="NO MECHANORECEPTOR POTENTIAL C, ISOFORM D-RELATED"/>
    <property type="match status" value="1"/>
</dbReference>
<dbReference type="InterPro" id="IPR001841">
    <property type="entry name" value="Znf_RING"/>
</dbReference>
<dbReference type="Proteomes" id="UP001162001">
    <property type="component" value="Segment"/>
</dbReference>